<organism evidence="1 2">
    <name type="scientific">Psychromarinibacter halotolerans</name>
    <dbReference type="NCBI Taxonomy" id="1775175"/>
    <lineage>
        <taxon>Bacteria</taxon>
        <taxon>Pseudomonadati</taxon>
        <taxon>Pseudomonadota</taxon>
        <taxon>Alphaproteobacteria</taxon>
        <taxon>Rhodobacterales</taxon>
        <taxon>Paracoccaceae</taxon>
        <taxon>Psychromarinibacter</taxon>
    </lineage>
</organism>
<protein>
    <submittedName>
        <fullName evidence="1">Uncharacterized protein</fullName>
    </submittedName>
</protein>
<dbReference type="EMBL" id="JBHRTB010000010">
    <property type="protein sequence ID" value="MFC3142950.1"/>
    <property type="molecule type" value="Genomic_DNA"/>
</dbReference>
<dbReference type="RefSeq" id="WP_275632929.1">
    <property type="nucleotide sequence ID" value="NZ_JARGYD010000004.1"/>
</dbReference>
<reference evidence="2" key="1">
    <citation type="journal article" date="2019" name="Int. J. Syst. Evol. Microbiol.">
        <title>The Global Catalogue of Microorganisms (GCM) 10K type strain sequencing project: providing services to taxonomists for standard genome sequencing and annotation.</title>
        <authorList>
            <consortium name="The Broad Institute Genomics Platform"/>
            <consortium name="The Broad Institute Genome Sequencing Center for Infectious Disease"/>
            <person name="Wu L."/>
            <person name="Ma J."/>
        </authorList>
    </citation>
    <scope>NUCLEOTIDE SEQUENCE [LARGE SCALE GENOMIC DNA]</scope>
    <source>
        <strain evidence="2">KCTC 52366</strain>
    </source>
</reference>
<gene>
    <name evidence="1" type="ORF">ACFOGP_09530</name>
</gene>
<evidence type="ECO:0000313" key="1">
    <source>
        <dbReference type="EMBL" id="MFC3142950.1"/>
    </source>
</evidence>
<comment type="caution">
    <text evidence="1">The sequence shown here is derived from an EMBL/GenBank/DDBJ whole genome shotgun (WGS) entry which is preliminary data.</text>
</comment>
<name>A0ABV7GNC3_9RHOB</name>
<evidence type="ECO:0000313" key="2">
    <source>
        <dbReference type="Proteomes" id="UP001595632"/>
    </source>
</evidence>
<sequence>MAFTQEIAGFEAGLVRHMREELSLARRVAGKRGKTGTAEAR</sequence>
<dbReference type="Proteomes" id="UP001595632">
    <property type="component" value="Unassembled WGS sequence"/>
</dbReference>
<keyword evidence="2" id="KW-1185">Reference proteome</keyword>
<accession>A0ABV7GNC3</accession>
<proteinExistence type="predicted"/>